<keyword evidence="7" id="KW-1185">Reference proteome</keyword>
<dbReference type="PANTHER" id="PTHR11644:SF2">
    <property type="entry name" value="CYTIDINE DEAMINASE"/>
    <property type="match status" value="1"/>
</dbReference>
<dbReference type="InterPro" id="IPR016192">
    <property type="entry name" value="APOBEC/CMP_deaminase_Zn-bd"/>
</dbReference>
<evidence type="ECO:0000256" key="3">
    <source>
        <dbReference type="ARBA" id="ARBA00022801"/>
    </source>
</evidence>
<accession>A0A4Q7U382</accession>
<keyword evidence="4" id="KW-0862">Zinc</keyword>
<dbReference type="GO" id="GO:0055086">
    <property type="term" value="P:nucleobase-containing small molecule metabolic process"/>
    <property type="evidence" value="ECO:0007669"/>
    <property type="project" value="UniProtKB-ARBA"/>
</dbReference>
<feature type="domain" description="CMP/dCMP-type deaminase" evidence="5">
    <location>
        <begin position="10"/>
        <end position="102"/>
    </location>
</feature>
<evidence type="ECO:0000313" key="7">
    <source>
        <dbReference type="Proteomes" id="UP000291832"/>
    </source>
</evidence>
<dbReference type="SUPFAM" id="SSF53927">
    <property type="entry name" value="Cytidine deaminase-like"/>
    <property type="match status" value="1"/>
</dbReference>
<dbReference type="GO" id="GO:0072527">
    <property type="term" value="P:pyrimidine-containing compound metabolic process"/>
    <property type="evidence" value="ECO:0007669"/>
    <property type="project" value="UniProtKB-ARBA"/>
</dbReference>
<gene>
    <name evidence="6" type="ORF">EV139_0995</name>
</gene>
<name>A0A4Q7U382_9MICO</name>
<proteinExistence type="inferred from homology"/>
<evidence type="ECO:0000256" key="2">
    <source>
        <dbReference type="ARBA" id="ARBA00022723"/>
    </source>
</evidence>
<dbReference type="InterPro" id="IPR050202">
    <property type="entry name" value="Cyt/Deoxycyt_deaminase"/>
</dbReference>
<dbReference type="CDD" id="cd01283">
    <property type="entry name" value="cytidine_deaminase"/>
    <property type="match status" value="1"/>
</dbReference>
<keyword evidence="3" id="KW-0378">Hydrolase</keyword>
<dbReference type="GO" id="GO:0005829">
    <property type="term" value="C:cytosol"/>
    <property type="evidence" value="ECO:0007669"/>
    <property type="project" value="TreeGrafter"/>
</dbReference>
<dbReference type="PROSITE" id="PS00903">
    <property type="entry name" value="CYT_DCMP_DEAMINASES_1"/>
    <property type="match status" value="1"/>
</dbReference>
<dbReference type="AlphaFoldDB" id="A0A4Q7U382"/>
<dbReference type="EMBL" id="SHKI01000003">
    <property type="protein sequence ID" value="RZT66868.1"/>
    <property type="molecule type" value="Genomic_DNA"/>
</dbReference>
<dbReference type="Gene3D" id="3.40.140.10">
    <property type="entry name" value="Cytidine Deaminase, domain 2"/>
    <property type="match status" value="1"/>
</dbReference>
<keyword evidence="2" id="KW-0479">Metal-binding</keyword>
<dbReference type="OrthoDB" id="9795347at2"/>
<dbReference type="Proteomes" id="UP000291832">
    <property type="component" value="Unassembled WGS sequence"/>
</dbReference>
<dbReference type="PANTHER" id="PTHR11644">
    <property type="entry name" value="CYTIDINE DEAMINASE"/>
    <property type="match status" value="1"/>
</dbReference>
<protein>
    <submittedName>
        <fullName evidence="6">Cytidine deaminase</fullName>
    </submittedName>
</protein>
<comment type="similarity">
    <text evidence="1">Belongs to the cytidine and deoxycytidylate deaminase family.</text>
</comment>
<evidence type="ECO:0000259" key="5">
    <source>
        <dbReference type="Pfam" id="PF00383"/>
    </source>
</evidence>
<reference evidence="6 7" key="1">
    <citation type="journal article" date="2015" name="Stand. Genomic Sci.">
        <title>Genomic Encyclopedia of Bacterial and Archaeal Type Strains, Phase III: the genomes of soil and plant-associated and newly described type strains.</title>
        <authorList>
            <person name="Whitman W.B."/>
            <person name="Woyke T."/>
            <person name="Klenk H.P."/>
            <person name="Zhou Y."/>
            <person name="Lilburn T.G."/>
            <person name="Beck B.J."/>
            <person name="De Vos P."/>
            <person name="Vandamme P."/>
            <person name="Eisen J.A."/>
            <person name="Garrity G."/>
            <person name="Hugenholtz P."/>
            <person name="Kyrpides N.C."/>
        </authorList>
    </citation>
    <scope>NUCLEOTIDE SEQUENCE [LARGE SCALE GENOMIC DNA]</scope>
    <source>
        <strain evidence="6 7">RF6</strain>
    </source>
</reference>
<dbReference type="GO" id="GO:0008270">
    <property type="term" value="F:zinc ion binding"/>
    <property type="evidence" value="ECO:0007669"/>
    <property type="project" value="InterPro"/>
</dbReference>
<sequence>MLHTPTPDDVELFRAARALLESRHHPELHQVAAAVRASDGRVYLGLHIGSRRINVCAESSAIANAEMAGAGEITAMVAVCRNSAGETVVTNPCGVCRELMGTYAQRADVMIDDRGSVAMAPAELLLPQRWMFPFENDWTPDDPSTK</sequence>
<dbReference type="InterPro" id="IPR002125">
    <property type="entry name" value="CMP_dCMP_dom"/>
</dbReference>
<dbReference type="GO" id="GO:0042802">
    <property type="term" value="F:identical protein binding"/>
    <property type="evidence" value="ECO:0007669"/>
    <property type="project" value="UniProtKB-ARBA"/>
</dbReference>
<dbReference type="Pfam" id="PF00383">
    <property type="entry name" value="dCMP_cyt_deam_1"/>
    <property type="match status" value="1"/>
</dbReference>
<evidence type="ECO:0000256" key="4">
    <source>
        <dbReference type="ARBA" id="ARBA00022833"/>
    </source>
</evidence>
<organism evidence="6 7">
    <name type="scientific">Leucobacter luti</name>
    <dbReference type="NCBI Taxonomy" id="340320"/>
    <lineage>
        <taxon>Bacteria</taxon>
        <taxon>Bacillati</taxon>
        <taxon>Actinomycetota</taxon>
        <taxon>Actinomycetes</taxon>
        <taxon>Micrococcales</taxon>
        <taxon>Microbacteriaceae</taxon>
        <taxon>Leucobacter</taxon>
    </lineage>
</organism>
<dbReference type="GO" id="GO:0004126">
    <property type="term" value="F:cytidine deaminase activity"/>
    <property type="evidence" value="ECO:0007669"/>
    <property type="project" value="TreeGrafter"/>
</dbReference>
<dbReference type="InterPro" id="IPR016193">
    <property type="entry name" value="Cytidine_deaminase-like"/>
</dbReference>
<evidence type="ECO:0000313" key="6">
    <source>
        <dbReference type="EMBL" id="RZT66868.1"/>
    </source>
</evidence>
<comment type="caution">
    <text evidence="6">The sequence shown here is derived from an EMBL/GenBank/DDBJ whole genome shotgun (WGS) entry which is preliminary data.</text>
</comment>
<evidence type="ECO:0000256" key="1">
    <source>
        <dbReference type="ARBA" id="ARBA00006576"/>
    </source>
</evidence>
<dbReference type="RefSeq" id="WP_130453202.1">
    <property type="nucleotide sequence ID" value="NZ_QYAG01000001.1"/>
</dbReference>